<accession>A0A098BJZ8</accession>
<evidence type="ECO:0000313" key="2">
    <source>
        <dbReference type="EMBL" id="CDZ89084.1"/>
    </source>
</evidence>
<gene>
    <name evidence="2" type="ORF">RHRU231_450251</name>
</gene>
<protein>
    <submittedName>
        <fullName evidence="2">Uncharacterized protein</fullName>
    </submittedName>
</protein>
<keyword evidence="1" id="KW-0812">Transmembrane</keyword>
<name>A0A098BJZ8_9NOCA</name>
<dbReference type="Proteomes" id="UP000042997">
    <property type="component" value="Unassembled WGS sequence"/>
</dbReference>
<organism evidence="2 3">
    <name type="scientific">Rhodococcus ruber</name>
    <dbReference type="NCBI Taxonomy" id="1830"/>
    <lineage>
        <taxon>Bacteria</taxon>
        <taxon>Bacillati</taxon>
        <taxon>Actinomycetota</taxon>
        <taxon>Actinomycetes</taxon>
        <taxon>Mycobacteriales</taxon>
        <taxon>Nocardiaceae</taxon>
        <taxon>Rhodococcus</taxon>
    </lineage>
</organism>
<feature type="transmembrane region" description="Helical" evidence="1">
    <location>
        <begin position="34"/>
        <end position="56"/>
    </location>
</feature>
<proteinExistence type="predicted"/>
<keyword evidence="1" id="KW-0472">Membrane</keyword>
<evidence type="ECO:0000256" key="1">
    <source>
        <dbReference type="SAM" id="Phobius"/>
    </source>
</evidence>
<reference evidence="2 3" key="1">
    <citation type="journal article" date="2014" name="Genome Announc.">
        <title>Draft Genome Sequence of Propane- and Butane-Oxidizing Actinobacterium Rhodococcus ruber IEGM 231.</title>
        <authorList>
            <person name="Ivshina I.B."/>
            <person name="Kuyukina M.S."/>
            <person name="Krivoruchko A.V."/>
            <person name="Barbe V."/>
            <person name="Fischer C."/>
        </authorList>
    </citation>
    <scope>NUCLEOTIDE SEQUENCE [LARGE SCALE GENOMIC DNA]</scope>
</reference>
<dbReference type="EMBL" id="CCSD01000056">
    <property type="protein sequence ID" value="CDZ89084.1"/>
    <property type="molecule type" value="Genomic_DNA"/>
</dbReference>
<dbReference type="AlphaFoldDB" id="A0A098BJZ8"/>
<sequence>MRGVLGAARILLAPVAVFFTVVLVQLIVAGEFGAAVFGLATLMLVTVVYWWPLATLMQRREAVRREHAVIAARADAQHAAYLHGDPYGTFGNHPPTIL</sequence>
<keyword evidence="1" id="KW-1133">Transmembrane helix</keyword>
<feature type="transmembrane region" description="Helical" evidence="1">
    <location>
        <begin position="7"/>
        <end position="28"/>
    </location>
</feature>
<dbReference type="RefSeq" id="WP_269572198.1">
    <property type="nucleotide sequence ID" value="NZ_JAPWIU010000044.1"/>
</dbReference>
<evidence type="ECO:0000313" key="3">
    <source>
        <dbReference type="Proteomes" id="UP000042997"/>
    </source>
</evidence>